<name>A0ACB9FNC7_ARCLA</name>
<proteinExistence type="predicted"/>
<reference evidence="2" key="1">
    <citation type="journal article" date="2022" name="Mol. Ecol. Resour.">
        <title>The genomes of chicory, endive, great burdock and yacon provide insights into Asteraceae palaeo-polyploidization history and plant inulin production.</title>
        <authorList>
            <person name="Fan W."/>
            <person name="Wang S."/>
            <person name="Wang H."/>
            <person name="Wang A."/>
            <person name="Jiang F."/>
            <person name="Liu H."/>
            <person name="Zhao H."/>
            <person name="Xu D."/>
            <person name="Zhang Y."/>
        </authorList>
    </citation>
    <scope>NUCLEOTIDE SEQUENCE [LARGE SCALE GENOMIC DNA]</scope>
    <source>
        <strain evidence="2">cv. Niubang</strain>
    </source>
</reference>
<protein>
    <submittedName>
        <fullName evidence="1">Uncharacterized protein</fullName>
    </submittedName>
</protein>
<dbReference type="Proteomes" id="UP001055879">
    <property type="component" value="Linkage Group LG01"/>
</dbReference>
<sequence>MSPPEFSDLDCRNLRTIEDHRCNSSSPITPNIPHQITNNLEDQTNNKEDANSVVVSDDLKIQVITSFAREFNNHDHPKTPTSTEHKIPAMATCPPAPRKAKWVPKITGKRKAPYFVAVGDMNAAADFMVYVDAMLALNEVVYVPDIVVGDLGAGDCAKRFKALPVLPADQP</sequence>
<organism evidence="1 2">
    <name type="scientific">Arctium lappa</name>
    <name type="common">Greater burdock</name>
    <name type="synonym">Lappa major</name>
    <dbReference type="NCBI Taxonomy" id="4217"/>
    <lineage>
        <taxon>Eukaryota</taxon>
        <taxon>Viridiplantae</taxon>
        <taxon>Streptophyta</taxon>
        <taxon>Embryophyta</taxon>
        <taxon>Tracheophyta</taxon>
        <taxon>Spermatophyta</taxon>
        <taxon>Magnoliopsida</taxon>
        <taxon>eudicotyledons</taxon>
        <taxon>Gunneridae</taxon>
        <taxon>Pentapetalae</taxon>
        <taxon>asterids</taxon>
        <taxon>campanulids</taxon>
        <taxon>Asterales</taxon>
        <taxon>Asteraceae</taxon>
        <taxon>Carduoideae</taxon>
        <taxon>Cardueae</taxon>
        <taxon>Arctiinae</taxon>
        <taxon>Arctium</taxon>
    </lineage>
</organism>
<accession>A0ACB9FNC7</accession>
<reference evidence="1 2" key="2">
    <citation type="journal article" date="2022" name="Mol. Ecol. Resour.">
        <title>The genomes of chicory, endive, great burdock and yacon provide insights into Asteraceae paleo-polyploidization history and plant inulin production.</title>
        <authorList>
            <person name="Fan W."/>
            <person name="Wang S."/>
            <person name="Wang H."/>
            <person name="Wang A."/>
            <person name="Jiang F."/>
            <person name="Liu H."/>
            <person name="Zhao H."/>
            <person name="Xu D."/>
            <person name="Zhang Y."/>
        </authorList>
    </citation>
    <scope>NUCLEOTIDE SEQUENCE [LARGE SCALE GENOMIC DNA]</scope>
    <source>
        <strain evidence="2">cv. Niubang</strain>
    </source>
</reference>
<evidence type="ECO:0000313" key="1">
    <source>
        <dbReference type="EMBL" id="KAI3772340.1"/>
    </source>
</evidence>
<keyword evidence="2" id="KW-1185">Reference proteome</keyword>
<dbReference type="EMBL" id="CM042047">
    <property type="protein sequence ID" value="KAI3772340.1"/>
    <property type="molecule type" value="Genomic_DNA"/>
</dbReference>
<comment type="caution">
    <text evidence="1">The sequence shown here is derived from an EMBL/GenBank/DDBJ whole genome shotgun (WGS) entry which is preliminary data.</text>
</comment>
<gene>
    <name evidence="1" type="ORF">L6452_03524</name>
</gene>
<evidence type="ECO:0000313" key="2">
    <source>
        <dbReference type="Proteomes" id="UP001055879"/>
    </source>
</evidence>